<dbReference type="Pfam" id="PF04230">
    <property type="entry name" value="PS_pyruv_trans"/>
    <property type="match status" value="1"/>
</dbReference>
<comment type="caution">
    <text evidence="2">The sequence shown here is derived from an EMBL/GenBank/DDBJ whole genome shotgun (WGS) entry which is preliminary data.</text>
</comment>
<feature type="domain" description="Polysaccharide pyruvyl transferase" evidence="1">
    <location>
        <begin position="13"/>
        <end position="284"/>
    </location>
</feature>
<reference evidence="2 3" key="1">
    <citation type="journal article" date="2021" name="Sci. Rep.">
        <title>The distribution of antibiotic resistance genes in chicken gut microbiota commensals.</title>
        <authorList>
            <person name="Juricova H."/>
            <person name="Matiasovicova J."/>
            <person name="Kubasova T."/>
            <person name="Cejkova D."/>
            <person name="Rychlik I."/>
        </authorList>
    </citation>
    <scope>NUCLEOTIDE SEQUENCE [LARGE SCALE GENOMIC DNA]</scope>
    <source>
        <strain evidence="2 3">An770</strain>
    </source>
</reference>
<protein>
    <submittedName>
        <fullName evidence="2">Polysaccharide pyruvyl transferase family protein</fullName>
    </submittedName>
</protein>
<proteinExistence type="predicted"/>
<dbReference type="EMBL" id="JACJKH010000013">
    <property type="protein sequence ID" value="MBM6744342.1"/>
    <property type="molecule type" value="Genomic_DNA"/>
</dbReference>
<accession>A0ABS2EHP7</accession>
<sequence length="349" mass="41246">MRAGIVTFTDGTNYGQRLQNLAVQKILQENGYEVETFRIRRPDHGVIPLIKCSIKSVIHIKEVRQEQKRERAFEHFNNKYISFYHREIYSGMNNDEIEQRFDIVIAGSDQVWNPLSAWVTDINFLTFIQKEKRMSIAASFAVDTIPENKRELFKNYLNGIDKITLREYEGAKIMMQLCDREVPVILDPTLIVDRNYWKEIACKPELKLPDKYIVKYFLGENSYDNEINRWASIQGYKIIDLKKGTKWYYTSPDEFIYIIQHSSFVFTDSYHGSIFAILAHVQFRNYPRKGQRFSMESRFNTLYQILNIDPKSARNPAIEFDSINYEAIDHELNKRKNESIKILKNMLKS</sequence>
<evidence type="ECO:0000313" key="2">
    <source>
        <dbReference type="EMBL" id="MBM6744342.1"/>
    </source>
</evidence>
<gene>
    <name evidence="2" type="ORF">H6A32_08480</name>
</gene>
<name>A0ABS2EHP7_9FIRM</name>
<keyword evidence="2" id="KW-0808">Transferase</keyword>
<dbReference type="RefSeq" id="WP_204864124.1">
    <property type="nucleotide sequence ID" value="NZ_JACJKH010000013.1"/>
</dbReference>
<keyword evidence="3" id="KW-1185">Reference proteome</keyword>
<dbReference type="InterPro" id="IPR007345">
    <property type="entry name" value="Polysacch_pyruvyl_Trfase"/>
</dbReference>
<organism evidence="2 3">
    <name type="scientific">Drancourtella massiliensis</name>
    <dbReference type="NCBI Taxonomy" id="1632013"/>
    <lineage>
        <taxon>Bacteria</taxon>
        <taxon>Bacillati</taxon>
        <taxon>Bacillota</taxon>
        <taxon>Clostridia</taxon>
        <taxon>Eubacteriales</taxon>
        <taxon>Oscillospiraceae</taxon>
        <taxon>Drancourtella</taxon>
    </lineage>
</organism>
<dbReference type="GO" id="GO:0016740">
    <property type="term" value="F:transferase activity"/>
    <property type="evidence" value="ECO:0007669"/>
    <property type="project" value="UniProtKB-KW"/>
</dbReference>
<evidence type="ECO:0000313" key="3">
    <source>
        <dbReference type="Proteomes" id="UP000775686"/>
    </source>
</evidence>
<dbReference type="Proteomes" id="UP000775686">
    <property type="component" value="Unassembled WGS sequence"/>
</dbReference>
<evidence type="ECO:0000259" key="1">
    <source>
        <dbReference type="Pfam" id="PF04230"/>
    </source>
</evidence>